<evidence type="ECO:0000256" key="1">
    <source>
        <dbReference type="SAM" id="SignalP"/>
    </source>
</evidence>
<evidence type="ECO:0000313" key="2">
    <source>
        <dbReference type="EMBL" id="KAK9892424.1"/>
    </source>
</evidence>
<gene>
    <name evidence="2" type="ORF">WA026_019874</name>
</gene>
<organism evidence="2 3">
    <name type="scientific">Henosepilachna vigintioctopunctata</name>
    <dbReference type="NCBI Taxonomy" id="420089"/>
    <lineage>
        <taxon>Eukaryota</taxon>
        <taxon>Metazoa</taxon>
        <taxon>Ecdysozoa</taxon>
        <taxon>Arthropoda</taxon>
        <taxon>Hexapoda</taxon>
        <taxon>Insecta</taxon>
        <taxon>Pterygota</taxon>
        <taxon>Neoptera</taxon>
        <taxon>Endopterygota</taxon>
        <taxon>Coleoptera</taxon>
        <taxon>Polyphaga</taxon>
        <taxon>Cucujiformia</taxon>
        <taxon>Coccinelloidea</taxon>
        <taxon>Coccinellidae</taxon>
        <taxon>Epilachninae</taxon>
        <taxon>Epilachnini</taxon>
        <taxon>Henosepilachna</taxon>
    </lineage>
</organism>
<feature type="signal peptide" evidence="1">
    <location>
        <begin position="1"/>
        <end position="22"/>
    </location>
</feature>
<keyword evidence="3" id="KW-1185">Reference proteome</keyword>
<keyword evidence="1" id="KW-0732">Signal</keyword>
<dbReference type="Proteomes" id="UP001431783">
    <property type="component" value="Unassembled WGS sequence"/>
</dbReference>
<sequence length="78" mass="8198">MTSKYIFVLFAVILLVLATTSADSLDHAEIPKHLKGFFKIGAKNVKPEGKERAACWGRGTTAATTTAATTTTTAAAGR</sequence>
<reference evidence="2 3" key="1">
    <citation type="submission" date="2023-03" db="EMBL/GenBank/DDBJ databases">
        <title>Genome insight into feeding habits of ladybird beetles.</title>
        <authorList>
            <person name="Li H.-S."/>
            <person name="Huang Y.-H."/>
            <person name="Pang H."/>
        </authorList>
    </citation>
    <scope>NUCLEOTIDE SEQUENCE [LARGE SCALE GENOMIC DNA]</scope>
    <source>
        <strain evidence="2">SYSU_2023b</strain>
        <tissue evidence="2">Whole body</tissue>
    </source>
</reference>
<dbReference type="AlphaFoldDB" id="A0AAW1VIY1"/>
<dbReference type="EMBL" id="JARQZJ010000134">
    <property type="protein sequence ID" value="KAK9892424.1"/>
    <property type="molecule type" value="Genomic_DNA"/>
</dbReference>
<protein>
    <submittedName>
        <fullName evidence="2">Uncharacterized protein</fullName>
    </submittedName>
</protein>
<accession>A0AAW1VIY1</accession>
<proteinExistence type="predicted"/>
<feature type="chain" id="PRO_5043452644" evidence="1">
    <location>
        <begin position="23"/>
        <end position="78"/>
    </location>
</feature>
<evidence type="ECO:0000313" key="3">
    <source>
        <dbReference type="Proteomes" id="UP001431783"/>
    </source>
</evidence>
<name>A0AAW1VIY1_9CUCU</name>
<comment type="caution">
    <text evidence="2">The sequence shown here is derived from an EMBL/GenBank/DDBJ whole genome shotgun (WGS) entry which is preliminary data.</text>
</comment>